<keyword evidence="3" id="KW-1185">Reference proteome</keyword>
<proteinExistence type="predicted"/>
<evidence type="ECO:0000256" key="1">
    <source>
        <dbReference type="SAM" id="MobiDB-lite"/>
    </source>
</evidence>
<reference evidence="2" key="1">
    <citation type="thesis" date="2020" institute="ProQuest LLC" country="789 East Eisenhower Parkway, Ann Arbor, MI, USA">
        <title>Comparative Genomics and Chromosome Evolution.</title>
        <authorList>
            <person name="Mudd A.B."/>
        </authorList>
    </citation>
    <scope>NUCLEOTIDE SEQUENCE</scope>
    <source>
        <strain evidence="2">HN-11 Male</strain>
        <tissue evidence="2">Kidney and liver</tissue>
    </source>
</reference>
<feature type="compositionally biased region" description="Polar residues" evidence="1">
    <location>
        <begin position="1"/>
        <end position="11"/>
    </location>
</feature>
<protein>
    <submittedName>
        <fullName evidence="2">Uncharacterized protein</fullName>
    </submittedName>
</protein>
<dbReference type="OrthoDB" id="250548at2759"/>
<dbReference type="Pfam" id="PF10217">
    <property type="entry name" value="DUF2039"/>
    <property type="match status" value="1"/>
</dbReference>
<comment type="caution">
    <text evidence="2">The sequence shown here is derived from an EMBL/GenBank/DDBJ whole genome shotgun (WGS) entry which is preliminary data.</text>
</comment>
<dbReference type="PANTHER" id="PTHR22876">
    <property type="entry name" value="ZGC:101016"/>
    <property type="match status" value="1"/>
</dbReference>
<sequence length="70" mass="8357">MSSQKGNVQRSRPQKHRNVTVFKNDKHDSSTKTKKINSKQHDGVCQRCKEVLEWRVKYSKYKPLSQPKKW</sequence>
<organism evidence="2 3">
    <name type="scientific">Eleutherodactylus coqui</name>
    <name type="common">Puerto Rican coqui</name>
    <dbReference type="NCBI Taxonomy" id="57060"/>
    <lineage>
        <taxon>Eukaryota</taxon>
        <taxon>Metazoa</taxon>
        <taxon>Chordata</taxon>
        <taxon>Craniata</taxon>
        <taxon>Vertebrata</taxon>
        <taxon>Euteleostomi</taxon>
        <taxon>Amphibia</taxon>
        <taxon>Batrachia</taxon>
        <taxon>Anura</taxon>
        <taxon>Neobatrachia</taxon>
        <taxon>Hyloidea</taxon>
        <taxon>Eleutherodactylidae</taxon>
        <taxon>Eleutherodactylinae</taxon>
        <taxon>Eleutherodactylus</taxon>
        <taxon>Eleutherodactylus</taxon>
    </lineage>
</organism>
<dbReference type="InterPro" id="IPR019351">
    <property type="entry name" value="DUF2039"/>
</dbReference>
<dbReference type="Proteomes" id="UP000770717">
    <property type="component" value="Unassembled WGS sequence"/>
</dbReference>
<feature type="region of interest" description="Disordered" evidence="1">
    <location>
        <begin position="1"/>
        <end position="42"/>
    </location>
</feature>
<gene>
    <name evidence="2" type="ORF">GDO78_014388</name>
</gene>
<accession>A0A8J6BFK8</accession>
<dbReference type="PANTHER" id="PTHR22876:SF5">
    <property type="entry name" value="CHROMOSOME 9 OPEN READING FRAME 85"/>
    <property type="match status" value="1"/>
</dbReference>
<evidence type="ECO:0000313" key="3">
    <source>
        <dbReference type="Proteomes" id="UP000770717"/>
    </source>
</evidence>
<evidence type="ECO:0000313" key="2">
    <source>
        <dbReference type="EMBL" id="KAG9462315.1"/>
    </source>
</evidence>
<name>A0A8J6BFK8_ELECQ</name>
<dbReference type="AlphaFoldDB" id="A0A8J6BFK8"/>
<dbReference type="EMBL" id="WNTK01012105">
    <property type="protein sequence ID" value="KAG9462315.1"/>
    <property type="molecule type" value="Genomic_DNA"/>
</dbReference>